<evidence type="ECO:0000256" key="1">
    <source>
        <dbReference type="SAM" id="SignalP"/>
    </source>
</evidence>
<keyword evidence="3" id="KW-1185">Reference proteome</keyword>
<dbReference type="Pfam" id="PF10670">
    <property type="entry name" value="DUF4198"/>
    <property type="match status" value="1"/>
</dbReference>
<gene>
    <name evidence="2" type="ORF">CAMGR0001_0905</name>
</gene>
<proteinExistence type="predicted"/>
<dbReference type="AlphaFoldDB" id="C8PGB2"/>
<name>C8PGB2_9BACT</name>
<accession>C8PGB2</accession>
<dbReference type="EMBL" id="ACYG01000019">
    <property type="protein sequence ID" value="EEV18150.1"/>
    <property type="molecule type" value="Genomic_DNA"/>
</dbReference>
<dbReference type="RefSeq" id="WP_005870462.1">
    <property type="nucleotide sequence ID" value="NZ_ACYG01000019.1"/>
</dbReference>
<dbReference type="InterPro" id="IPR019613">
    <property type="entry name" value="DUF4198"/>
</dbReference>
<evidence type="ECO:0008006" key="4">
    <source>
        <dbReference type="Google" id="ProtNLM"/>
    </source>
</evidence>
<feature type="chain" id="PRO_5002990693" description="Nickel transport complex, NikM subunit, transmembrane" evidence="1">
    <location>
        <begin position="20"/>
        <end position="248"/>
    </location>
</feature>
<sequence length="248" mass="27568">MRKSLAVLAVLGAFSVAGAHDFWLAGQNDDKLRVQIGFGDGFATCEPIDKQRENNFEIPVVIDKNGKKIELKRTSENYKFEGEKQPEGVYIITGQYKPTFWTEDKSGKWHMGGTKDTIKDAKFCRRATMLAKGVINTQAGDLITKPVGERLELVPLENPVNFKANKPFKIKVLFEGKPLANAAVEGAPDGFLEDMSAFYGMTDDKGEIEVMALKPGPWILKARNKLAFSDPKKCDEETIIASFAFEVK</sequence>
<organism evidence="2 3">
    <name type="scientific">Campylobacter gracilis RM3268</name>
    <dbReference type="NCBI Taxonomy" id="553220"/>
    <lineage>
        <taxon>Bacteria</taxon>
        <taxon>Pseudomonadati</taxon>
        <taxon>Campylobacterota</taxon>
        <taxon>Epsilonproteobacteria</taxon>
        <taxon>Campylobacterales</taxon>
        <taxon>Campylobacteraceae</taxon>
        <taxon>Campylobacter</taxon>
    </lineage>
</organism>
<evidence type="ECO:0000313" key="2">
    <source>
        <dbReference type="EMBL" id="EEV18150.1"/>
    </source>
</evidence>
<reference evidence="2 3" key="1">
    <citation type="submission" date="2009-07" db="EMBL/GenBank/DDBJ databases">
        <authorList>
            <person name="Madupu R."/>
            <person name="Sebastian Y."/>
            <person name="Durkin A.S."/>
            <person name="Torralba M."/>
            <person name="Methe B."/>
            <person name="Sutton G.G."/>
            <person name="Strausberg R.L."/>
            <person name="Nelson K.E."/>
        </authorList>
    </citation>
    <scope>NUCLEOTIDE SEQUENCE [LARGE SCALE GENOMIC DNA]</scope>
    <source>
        <strain evidence="2 3">RM3268</strain>
    </source>
</reference>
<dbReference type="Proteomes" id="UP000005709">
    <property type="component" value="Unassembled WGS sequence"/>
</dbReference>
<dbReference type="eggNOG" id="COG5266">
    <property type="taxonomic scope" value="Bacteria"/>
</dbReference>
<feature type="signal peptide" evidence="1">
    <location>
        <begin position="1"/>
        <end position="19"/>
    </location>
</feature>
<dbReference type="OrthoDB" id="3034796at2"/>
<comment type="caution">
    <text evidence="2">The sequence shown here is derived from an EMBL/GenBank/DDBJ whole genome shotgun (WGS) entry which is preliminary data.</text>
</comment>
<dbReference type="STRING" id="824.CGRAC_1152"/>
<evidence type="ECO:0000313" key="3">
    <source>
        <dbReference type="Proteomes" id="UP000005709"/>
    </source>
</evidence>
<keyword evidence="1" id="KW-0732">Signal</keyword>
<protein>
    <recommendedName>
        <fullName evidence="4">Nickel transport complex, NikM subunit, transmembrane</fullName>
    </recommendedName>
</protein>